<dbReference type="Proteomes" id="UP000652761">
    <property type="component" value="Unassembled WGS sequence"/>
</dbReference>
<dbReference type="AlphaFoldDB" id="A0A843TSN7"/>
<keyword evidence="3" id="KW-1185">Reference proteome</keyword>
<organism evidence="2 3">
    <name type="scientific">Colocasia esculenta</name>
    <name type="common">Wild taro</name>
    <name type="synonym">Arum esculentum</name>
    <dbReference type="NCBI Taxonomy" id="4460"/>
    <lineage>
        <taxon>Eukaryota</taxon>
        <taxon>Viridiplantae</taxon>
        <taxon>Streptophyta</taxon>
        <taxon>Embryophyta</taxon>
        <taxon>Tracheophyta</taxon>
        <taxon>Spermatophyta</taxon>
        <taxon>Magnoliopsida</taxon>
        <taxon>Liliopsida</taxon>
        <taxon>Araceae</taxon>
        <taxon>Aroideae</taxon>
        <taxon>Colocasieae</taxon>
        <taxon>Colocasia</taxon>
    </lineage>
</organism>
<feature type="region of interest" description="Disordered" evidence="1">
    <location>
        <begin position="1"/>
        <end position="126"/>
    </location>
</feature>
<evidence type="ECO:0000313" key="3">
    <source>
        <dbReference type="Proteomes" id="UP000652761"/>
    </source>
</evidence>
<evidence type="ECO:0000313" key="2">
    <source>
        <dbReference type="EMBL" id="MQL72460.1"/>
    </source>
</evidence>
<feature type="compositionally biased region" description="Basic and acidic residues" evidence="1">
    <location>
        <begin position="83"/>
        <end position="92"/>
    </location>
</feature>
<sequence>MPSPAPERPRLAHPSVQKIHPSQHAEEAKARPLPIAQTPACTGTPSPRPSRAQKRQRRALSPSSAPEHPSHAPPSAQKSRPSQRTEEAEVHRFPITHSPSPAPKRPRLAPLSTQKRQRHTLSPSPGCPRLCRNALASPSQRAEENVMLLLIAYDFTIFITPGWKLLDAWWNITVAALKTIELHLFI</sequence>
<proteinExistence type="predicted"/>
<name>A0A843TSN7_COLES</name>
<protein>
    <submittedName>
        <fullName evidence="2">Uncharacterized protein</fullName>
    </submittedName>
</protein>
<evidence type="ECO:0000256" key="1">
    <source>
        <dbReference type="SAM" id="MobiDB-lite"/>
    </source>
</evidence>
<dbReference type="EMBL" id="NMUH01000130">
    <property type="protein sequence ID" value="MQL72460.1"/>
    <property type="molecule type" value="Genomic_DNA"/>
</dbReference>
<reference evidence="2" key="1">
    <citation type="submission" date="2017-07" db="EMBL/GenBank/DDBJ databases">
        <title>Taro Niue Genome Assembly and Annotation.</title>
        <authorList>
            <person name="Atibalentja N."/>
            <person name="Keating K."/>
            <person name="Fields C.J."/>
        </authorList>
    </citation>
    <scope>NUCLEOTIDE SEQUENCE</scope>
    <source>
        <strain evidence="2">Niue_2</strain>
        <tissue evidence="2">Leaf</tissue>
    </source>
</reference>
<accession>A0A843TSN7</accession>
<gene>
    <name evidence="2" type="ORF">Taro_004792</name>
</gene>
<comment type="caution">
    <text evidence="2">The sequence shown here is derived from an EMBL/GenBank/DDBJ whole genome shotgun (WGS) entry which is preliminary data.</text>
</comment>